<evidence type="ECO:0000313" key="2">
    <source>
        <dbReference type="EMBL" id="TWI82400.1"/>
    </source>
</evidence>
<feature type="region of interest" description="Disordered" evidence="1">
    <location>
        <begin position="105"/>
        <end position="136"/>
    </location>
</feature>
<proteinExistence type="predicted"/>
<evidence type="ECO:0000256" key="1">
    <source>
        <dbReference type="SAM" id="MobiDB-lite"/>
    </source>
</evidence>
<dbReference type="EMBL" id="VLLG01000006">
    <property type="protein sequence ID" value="TWI82400.1"/>
    <property type="molecule type" value="Genomic_DNA"/>
</dbReference>
<gene>
    <name evidence="2" type="ORF">LX66_4972</name>
</gene>
<comment type="caution">
    <text evidence="2">The sequence shown here is derived from an EMBL/GenBank/DDBJ whole genome shotgun (WGS) entry which is preliminary data.</text>
</comment>
<keyword evidence="3" id="KW-1185">Reference proteome</keyword>
<organism evidence="2 3">
    <name type="scientific">Chitinophaga japonensis</name>
    <name type="common">Flexibacter japonensis</name>
    <dbReference type="NCBI Taxonomy" id="104662"/>
    <lineage>
        <taxon>Bacteria</taxon>
        <taxon>Pseudomonadati</taxon>
        <taxon>Bacteroidota</taxon>
        <taxon>Chitinophagia</taxon>
        <taxon>Chitinophagales</taxon>
        <taxon>Chitinophagaceae</taxon>
        <taxon>Chitinophaga</taxon>
    </lineage>
</organism>
<sequence>MSTNEKKHYPPDAGKFISLKEADRLIKNYDEKEKKHGKKDFTKAYFFGKDKIKELLDCEGCVGIRIYYGVDLDGDGIDDKKMVIYAVNKEGKNMPYYPPKPKTAGLGFMSPAPDDGGDGDDGKALDEGLGCPSYCP</sequence>
<reference evidence="2 3" key="1">
    <citation type="journal article" date="2013" name="Stand. Genomic Sci.">
        <title>Genomic Encyclopedia of Type Strains, Phase I: The one thousand microbial genomes (KMG-I) project.</title>
        <authorList>
            <person name="Kyrpides N.C."/>
            <person name="Woyke T."/>
            <person name="Eisen J.A."/>
            <person name="Garrity G."/>
            <person name="Lilburn T.G."/>
            <person name="Beck B.J."/>
            <person name="Whitman W.B."/>
            <person name="Hugenholtz P."/>
            <person name="Klenk H.P."/>
        </authorList>
    </citation>
    <scope>NUCLEOTIDE SEQUENCE [LARGE SCALE GENOMIC DNA]</scope>
    <source>
        <strain evidence="2 3">DSM 13484</strain>
    </source>
</reference>
<name>A0A562SNY1_CHIJA</name>
<dbReference type="OrthoDB" id="661524at2"/>
<dbReference type="AlphaFoldDB" id="A0A562SNY1"/>
<accession>A0A562SNY1</accession>
<dbReference type="Proteomes" id="UP000316778">
    <property type="component" value="Unassembled WGS sequence"/>
</dbReference>
<dbReference type="RefSeq" id="WP_145718457.1">
    <property type="nucleotide sequence ID" value="NZ_BAAAFY010000006.1"/>
</dbReference>
<protein>
    <submittedName>
        <fullName evidence="2">Uncharacterized protein</fullName>
    </submittedName>
</protein>
<evidence type="ECO:0000313" key="3">
    <source>
        <dbReference type="Proteomes" id="UP000316778"/>
    </source>
</evidence>